<evidence type="ECO:0000313" key="2">
    <source>
        <dbReference type="Proteomes" id="UP000830671"/>
    </source>
</evidence>
<sequence length="330" mass="37226">MLWSGSSLAQGTVFRKRKSSNHGSHQQNCLTNHHVYLMWYNNVSGMFSSFPGNQRPVNNIWLLFSSAMLAWPDELETLSGYWDNYPSRALEMLHCGLFLSALALRQIMLMAASNQYARLGTRSGQTDWIHIQAKGSRKLYAPFVKVANPKAEGSGPFMRFHTQHQAANNVRRPSLLHSRPTIRVTDLKNTPGFHAELQPHRDLTDVVRVSENTHLVRQLVGVYSVCPRWLSYHFAIQLKRDVTDHLALTHDLPDPWTLTDQGSLKVGLAIAEIPTVWFSHACDIVVLEQPKPHISAPFFNNLELAASCVISDKRVTTNSSTWTCDTGTKL</sequence>
<name>A0A9Q8T7D4_9PEZI</name>
<evidence type="ECO:0000313" key="1">
    <source>
        <dbReference type="EMBL" id="UQC90345.1"/>
    </source>
</evidence>
<dbReference type="KEGG" id="clup:CLUP02_15875"/>
<organism evidence="1 2">
    <name type="scientific">Colletotrichum lupini</name>
    <dbReference type="NCBI Taxonomy" id="145971"/>
    <lineage>
        <taxon>Eukaryota</taxon>
        <taxon>Fungi</taxon>
        <taxon>Dikarya</taxon>
        <taxon>Ascomycota</taxon>
        <taxon>Pezizomycotina</taxon>
        <taxon>Sordariomycetes</taxon>
        <taxon>Hypocreomycetidae</taxon>
        <taxon>Glomerellales</taxon>
        <taxon>Glomerellaceae</taxon>
        <taxon>Colletotrichum</taxon>
        <taxon>Colletotrichum acutatum species complex</taxon>
    </lineage>
</organism>
<keyword evidence="2" id="KW-1185">Reference proteome</keyword>
<protein>
    <submittedName>
        <fullName evidence="1">Uncharacterized protein</fullName>
    </submittedName>
</protein>
<accession>A0A9Q8T7D4</accession>
<proteinExistence type="predicted"/>
<dbReference type="GeneID" id="73349809"/>
<gene>
    <name evidence="1" type="ORF">CLUP02_15875</name>
</gene>
<dbReference type="RefSeq" id="XP_049151946.1">
    <property type="nucleotide sequence ID" value="XM_049294799.1"/>
</dbReference>
<dbReference type="Proteomes" id="UP000830671">
    <property type="component" value="Chromosome 8"/>
</dbReference>
<dbReference type="AlphaFoldDB" id="A0A9Q8T7D4"/>
<reference evidence="1" key="1">
    <citation type="journal article" date="2021" name="Mol. Plant Microbe Interact.">
        <title>Complete Genome Sequence of the Plant-Pathogenic Fungus Colletotrichum lupini.</title>
        <authorList>
            <person name="Baroncelli R."/>
            <person name="Pensec F."/>
            <person name="Da Lio D."/>
            <person name="Boufleur T."/>
            <person name="Vicente I."/>
            <person name="Sarrocco S."/>
            <person name="Picot A."/>
            <person name="Baraldi E."/>
            <person name="Sukno S."/>
            <person name="Thon M."/>
            <person name="Le Floch G."/>
        </authorList>
    </citation>
    <scope>NUCLEOTIDE SEQUENCE</scope>
    <source>
        <strain evidence="1">IMI 504893</strain>
    </source>
</reference>
<dbReference type="EMBL" id="CP019480">
    <property type="protein sequence ID" value="UQC90345.1"/>
    <property type="molecule type" value="Genomic_DNA"/>
</dbReference>